<dbReference type="GO" id="GO:0016757">
    <property type="term" value="F:glycosyltransferase activity"/>
    <property type="evidence" value="ECO:0007669"/>
    <property type="project" value="InterPro"/>
</dbReference>
<feature type="domain" description="Glycosyltransferase subfamily 4-like N-terminal" evidence="2">
    <location>
        <begin position="20"/>
        <end position="191"/>
    </location>
</feature>
<dbReference type="Pfam" id="PF00534">
    <property type="entry name" value="Glycos_transf_1"/>
    <property type="match status" value="1"/>
</dbReference>
<evidence type="ECO:0000313" key="4">
    <source>
        <dbReference type="Proteomes" id="UP000619295"/>
    </source>
</evidence>
<dbReference type="AlphaFoldDB" id="A0A927E683"/>
<evidence type="ECO:0000259" key="2">
    <source>
        <dbReference type="Pfam" id="PF13439"/>
    </source>
</evidence>
<gene>
    <name evidence="3" type="ORF">IED13_03940</name>
</gene>
<comment type="caution">
    <text evidence="3">The sequence shown here is derived from an EMBL/GenBank/DDBJ whole genome shotgun (WGS) entry which is preliminary data.</text>
</comment>
<evidence type="ECO:0000259" key="1">
    <source>
        <dbReference type="Pfam" id="PF00534"/>
    </source>
</evidence>
<dbReference type="PANTHER" id="PTHR45947:SF3">
    <property type="entry name" value="SULFOQUINOVOSYL TRANSFERASE SQD2"/>
    <property type="match status" value="1"/>
</dbReference>
<organism evidence="3 4">
    <name type="scientific">Bosea spartocytisi</name>
    <dbReference type="NCBI Taxonomy" id="2773451"/>
    <lineage>
        <taxon>Bacteria</taxon>
        <taxon>Pseudomonadati</taxon>
        <taxon>Pseudomonadota</taxon>
        <taxon>Alphaproteobacteria</taxon>
        <taxon>Hyphomicrobiales</taxon>
        <taxon>Boseaceae</taxon>
        <taxon>Bosea</taxon>
    </lineage>
</organism>
<dbReference type="RefSeq" id="WP_133565629.1">
    <property type="nucleotide sequence ID" value="NZ_JACXWY010000002.1"/>
</dbReference>
<dbReference type="InterPro" id="IPR001296">
    <property type="entry name" value="Glyco_trans_1"/>
</dbReference>
<dbReference type="Gene3D" id="3.40.50.2000">
    <property type="entry name" value="Glycogen Phosphorylase B"/>
    <property type="match status" value="2"/>
</dbReference>
<proteinExistence type="predicted"/>
<evidence type="ECO:0000313" key="3">
    <source>
        <dbReference type="EMBL" id="MBD3844837.1"/>
    </source>
</evidence>
<dbReference type="EMBL" id="JACXWY010000002">
    <property type="protein sequence ID" value="MBD3844837.1"/>
    <property type="molecule type" value="Genomic_DNA"/>
</dbReference>
<dbReference type="PANTHER" id="PTHR45947">
    <property type="entry name" value="SULFOQUINOVOSYL TRANSFERASE SQD2"/>
    <property type="match status" value="1"/>
</dbReference>
<feature type="domain" description="Glycosyl transferase family 1" evidence="1">
    <location>
        <begin position="203"/>
        <end position="353"/>
    </location>
</feature>
<protein>
    <submittedName>
        <fullName evidence="3">Glycosyltransferase</fullName>
    </submittedName>
</protein>
<dbReference type="Proteomes" id="UP000619295">
    <property type="component" value="Unassembled WGS sequence"/>
</dbReference>
<accession>A0A927E683</accession>
<sequence>MSAAEGAPLRILHVFRAPLGGLFRHVLDVARGQAERGHEVGIFCDATTGGARADEVFSELAQTLSLGITRVPMSRYPSRTDVKAQLAEMALRRRLDPDIVHCHGSKGGVYGRVPALLSPGRRYATAYTPHGGSFNYKPGSTEHKVYMTVERLLERATDMFLFESRFIAGRFEAHVGHQPRTEHRIVLNGISEAEFEPISHSAASFDLLYLGELRSAKGVDTLIDALALLRRRDGLVPRILIVGSGPDEAELKGMTVSRGIADQCVFEPPGPIRKALARARAMVIPSRAESLPYVILEAAAAAQPLISTDVGGINEIYGPRHRHRLIKANDPAILAEAISAMLARSESERLAEAADLAAHVRQHFQLDDMVDGVIAAYRDALRARRGGVATLAARAG</sequence>
<dbReference type="SUPFAM" id="SSF53756">
    <property type="entry name" value="UDP-Glycosyltransferase/glycogen phosphorylase"/>
    <property type="match status" value="1"/>
</dbReference>
<reference evidence="3" key="1">
    <citation type="submission" date="2020-09" db="EMBL/GenBank/DDBJ databases">
        <title>Bosea spartocytisi sp. nov. a root nodule endophyte of Spartocytisus supranubius in the high mountain ecosystem fo the Teide National Park (Canary Islands, Spain).</title>
        <authorList>
            <person name="Pulido-Suarez L."/>
            <person name="Peix A."/>
            <person name="Igual J.M."/>
            <person name="Socas-Perez N."/>
            <person name="Velazquez E."/>
            <person name="Flores-Felix J.D."/>
            <person name="Leon-Barrios M."/>
        </authorList>
    </citation>
    <scope>NUCLEOTIDE SEQUENCE</scope>
    <source>
        <strain evidence="3">SSUT16</strain>
    </source>
</reference>
<name>A0A927E683_9HYPH</name>
<dbReference type="Pfam" id="PF13439">
    <property type="entry name" value="Glyco_transf_4"/>
    <property type="match status" value="1"/>
</dbReference>
<keyword evidence="4" id="KW-1185">Reference proteome</keyword>
<dbReference type="InterPro" id="IPR050194">
    <property type="entry name" value="Glycosyltransferase_grp1"/>
</dbReference>
<dbReference type="InterPro" id="IPR028098">
    <property type="entry name" value="Glyco_trans_4-like_N"/>
</dbReference>